<proteinExistence type="predicted"/>
<dbReference type="EMBL" id="GL890973">
    <property type="protein sequence ID" value="EGJ28609.1"/>
    <property type="molecule type" value="Genomic_DNA"/>
</dbReference>
<protein>
    <submittedName>
        <fullName evidence="2">Uncharacterized protein</fullName>
    </submittedName>
</protein>
<evidence type="ECO:0000256" key="1">
    <source>
        <dbReference type="SAM" id="MobiDB-lite"/>
    </source>
</evidence>
<gene>
    <name evidence="2" type="ORF">LYNGBM3L_73100</name>
</gene>
<dbReference type="Proteomes" id="UP000003959">
    <property type="component" value="Unassembled WGS sequence"/>
</dbReference>
<dbReference type="HOGENOM" id="CLU_3154967_0_0_3"/>
<reference evidence="3" key="1">
    <citation type="journal article" date="2011" name="Proc. Natl. Acad. Sci. U.S.A.">
        <title>Genomic insights into the physiology and ecology of the marine filamentous cyanobacterium Lyngbya majuscula.</title>
        <authorList>
            <person name="Jones A.C."/>
            <person name="Monroe E.A."/>
            <person name="Podell S."/>
            <person name="Hess W.R."/>
            <person name="Klages S."/>
            <person name="Esquenazi E."/>
            <person name="Niessen S."/>
            <person name="Hoover H."/>
            <person name="Rothmann M."/>
            <person name="Lasken R.S."/>
            <person name="Yates J.R.III."/>
            <person name="Reinhardt R."/>
            <person name="Kube M."/>
            <person name="Burkart M.D."/>
            <person name="Allen E.E."/>
            <person name="Dorrestein P.C."/>
            <person name="Gerwick W.H."/>
            <person name="Gerwick L."/>
        </authorList>
    </citation>
    <scope>NUCLEOTIDE SEQUENCE [LARGE SCALE GENOMIC DNA]</scope>
    <source>
        <strain evidence="3">3L</strain>
    </source>
</reference>
<name>F4Y3D3_9CYAN</name>
<evidence type="ECO:0000313" key="2">
    <source>
        <dbReference type="EMBL" id="EGJ28609.1"/>
    </source>
</evidence>
<dbReference type="AlphaFoldDB" id="F4Y3D3"/>
<evidence type="ECO:0000313" key="3">
    <source>
        <dbReference type="Proteomes" id="UP000003959"/>
    </source>
</evidence>
<accession>F4Y3D3</accession>
<organism evidence="2 3">
    <name type="scientific">Moorena producens 3L</name>
    <dbReference type="NCBI Taxonomy" id="489825"/>
    <lineage>
        <taxon>Bacteria</taxon>
        <taxon>Bacillati</taxon>
        <taxon>Cyanobacteriota</taxon>
        <taxon>Cyanophyceae</taxon>
        <taxon>Coleofasciculales</taxon>
        <taxon>Coleofasciculaceae</taxon>
        <taxon>Moorena</taxon>
    </lineage>
</organism>
<keyword evidence="3" id="KW-1185">Reference proteome</keyword>
<feature type="region of interest" description="Disordered" evidence="1">
    <location>
        <begin position="1"/>
        <end position="48"/>
    </location>
</feature>
<sequence length="48" mass="5142">MNVQPASGETIGLDGKVLKGSDQIENDNPNSDSQGDETLERVALFHIT</sequence>